<dbReference type="RefSeq" id="WP_092733464.1">
    <property type="nucleotide sequence ID" value="NZ_FMXE01000035.1"/>
</dbReference>
<keyword evidence="1" id="KW-0472">Membrane</keyword>
<accession>A0A1G5ZGA6</accession>
<organism evidence="2 3">
    <name type="scientific">Algoriphagus alkaliphilus</name>
    <dbReference type="NCBI Taxonomy" id="279824"/>
    <lineage>
        <taxon>Bacteria</taxon>
        <taxon>Pseudomonadati</taxon>
        <taxon>Bacteroidota</taxon>
        <taxon>Cytophagia</taxon>
        <taxon>Cytophagales</taxon>
        <taxon>Cyclobacteriaceae</taxon>
        <taxon>Algoriphagus</taxon>
    </lineage>
</organism>
<evidence type="ECO:0000313" key="3">
    <source>
        <dbReference type="Proteomes" id="UP000198756"/>
    </source>
</evidence>
<dbReference type="EMBL" id="FMXE01000035">
    <property type="protein sequence ID" value="SDA93520.1"/>
    <property type="molecule type" value="Genomic_DNA"/>
</dbReference>
<gene>
    <name evidence="2" type="ORF">SAMN03080617_03739</name>
</gene>
<dbReference type="STRING" id="279824.SAMN03080617_03739"/>
<keyword evidence="1" id="KW-0812">Transmembrane</keyword>
<dbReference type="Proteomes" id="UP000198756">
    <property type="component" value="Unassembled WGS sequence"/>
</dbReference>
<evidence type="ECO:0000256" key="1">
    <source>
        <dbReference type="SAM" id="Phobius"/>
    </source>
</evidence>
<feature type="transmembrane region" description="Helical" evidence="1">
    <location>
        <begin position="42"/>
        <end position="61"/>
    </location>
</feature>
<keyword evidence="1" id="KW-1133">Transmembrane helix</keyword>
<name>A0A1G5ZGA6_9BACT</name>
<proteinExistence type="predicted"/>
<dbReference type="OrthoDB" id="582675at2"/>
<feature type="transmembrane region" description="Helical" evidence="1">
    <location>
        <begin position="12"/>
        <end position="36"/>
    </location>
</feature>
<sequence>MVVTESQSFRGSWIIWVVLMLELPTLALISVFYFTGKLGENGWIHLLIVAGIMGTIIALLLNIRLEIRMDHTTLSFKNPPFMNTWRILKKEDIRYIQVKKSDGMMEYGGLGVRFLGKTRAYIFLSDQVLIAETDKRKYVFSTHKSDQFQKIIASWESENSN</sequence>
<reference evidence="3" key="1">
    <citation type="submission" date="2016-10" db="EMBL/GenBank/DDBJ databases">
        <authorList>
            <person name="Varghese N."/>
            <person name="Submissions S."/>
        </authorList>
    </citation>
    <scope>NUCLEOTIDE SEQUENCE [LARGE SCALE GENOMIC DNA]</scope>
    <source>
        <strain evidence="3">DSM 22703</strain>
    </source>
</reference>
<dbReference type="AlphaFoldDB" id="A0A1G5ZGA6"/>
<keyword evidence="3" id="KW-1185">Reference proteome</keyword>
<evidence type="ECO:0000313" key="2">
    <source>
        <dbReference type="EMBL" id="SDA93520.1"/>
    </source>
</evidence>
<protein>
    <submittedName>
        <fullName evidence="2">Uncharacterized protein</fullName>
    </submittedName>
</protein>